<dbReference type="Proteomes" id="UP000254508">
    <property type="component" value="Plasmid unnamed"/>
</dbReference>
<keyword evidence="1" id="KW-0614">Plasmid</keyword>
<dbReference type="EMBL" id="CP031358">
    <property type="protein sequence ID" value="AXK43926.1"/>
    <property type="molecule type" value="Genomic_DNA"/>
</dbReference>
<evidence type="ECO:0000313" key="1">
    <source>
        <dbReference type="EMBL" id="AXK43926.1"/>
    </source>
</evidence>
<dbReference type="KEGG" id="err:DVR09_15845"/>
<organism evidence="1 2">
    <name type="scientific">Erythrobacter aureus</name>
    <dbReference type="NCBI Taxonomy" id="2182384"/>
    <lineage>
        <taxon>Bacteria</taxon>
        <taxon>Pseudomonadati</taxon>
        <taxon>Pseudomonadota</taxon>
        <taxon>Alphaproteobacteria</taxon>
        <taxon>Sphingomonadales</taxon>
        <taxon>Erythrobacteraceae</taxon>
        <taxon>Erythrobacter/Porphyrobacter group</taxon>
        <taxon>Erythrobacter</taxon>
    </lineage>
</organism>
<accession>A0A345YJ24</accession>
<sequence length="75" mass="8500">MNYGDPSQDYTDVVEMLEGRFVRDQVGQTMMTRAINHLTFLHGNRDAGALVLMDKLADCDRSDLKFFDPSRQSAS</sequence>
<gene>
    <name evidence="1" type="ORF">DVR09_15845</name>
</gene>
<reference evidence="1 2" key="1">
    <citation type="submission" date="2018-07" db="EMBL/GenBank/DDBJ databases">
        <title>Genome sequence of Erythrobacter strain YH-07, an antagonistic bacterium isolated from Yellow Sea.</title>
        <authorList>
            <person name="Tang T."/>
            <person name="Liu Q."/>
            <person name="Sun X."/>
        </authorList>
    </citation>
    <scope>NUCLEOTIDE SEQUENCE [LARGE SCALE GENOMIC DNA]</scope>
    <source>
        <strain evidence="1 2">YH-07</strain>
        <plasmid evidence="1 2">unnamed</plasmid>
    </source>
</reference>
<dbReference type="AlphaFoldDB" id="A0A345YJ24"/>
<name>A0A345YJ24_9SPHN</name>
<evidence type="ECO:0000313" key="2">
    <source>
        <dbReference type="Proteomes" id="UP000254508"/>
    </source>
</evidence>
<dbReference type="RefSeq" id="WP_115418239.1">
    <property type="nucleotide sequence ID" value="NZ_CP031358.1"/>
</dbReference>
<protein>
    <submittedName>
        <fullName evidence="1">Uncharacterized protein</fullName>
    </submittedName>
</protein>
<geneLocation type="plasmid" evidence="1 2">
    <name>unnamed</name>
</geneLocation>
<keyword evidence="2" id="KW-1185">Reference proteome</keyword>
<proteinExistence type="predicted"/>